<protein>
    <submittedName>
        <fullName evidence="3">DUF349 domain-containing protein</fullName>
    </submittedName>
</protein>
<feature type="compositionally biased region" description="Polar residues" evidence="2">
    <location>
        <begin position="547"/>
        <end position="556"/>
    </location>
</feature>
<reference evidence="3 4" key="1">
    <citation type="submission" date="2020-02" db="EMBL/GenBank/DDBJ databases">
        <authorList>
            <person name="Sun Q."/>
        </authorList>
    </citation>
    <scope>NUCLEOTIDE SEQUENCE [LARGE SCALE GENOMIC DNA]</scope>
    <source>
        <strain evidence="3 4">YIM 13062</strain>
    </source>
</reference>
<dbReference type="EMBL" id="JAAVUN010000002">
    <property type="protein sequence ID" value="NKE08696.1"/>
    <property type="molecule type" value="Genomic_DNA"/>
</dbReference>
<evidence type="ECO:0000313" key="4">
    <source>
        <dbReference type="Proteomes" id="UP000521379"/>
    </source>
</evidence>
<feature type="coiled-coil region" evidence="1">
    <location>
        <begin position="437"/>
        <end position="465"/>
    </location>
</feature>
<dbReference type="AlphaFoldDB" id="A0A846U4N6"/>
<keyword evidence="1" id="KW-0175">Coiled coil</keyword>
<feature type="compositionally biased region" description="Low complexity" evidence="2">
    <location>
        <begin position="98"/>
        <end position="121"/>
    </location>
</feature>
<evidence type="ECO:0000313" key="3">
    <source>
        <dbReference type="EMBL" id="NKE08696.1"/>
    </source>
</evidence>
<comment type="caution">
    <text evidence="3">The sequence shown here is derived from an EMBL/GenBank/DDBJ whole genome shotgun (WGS) entry which is preliminary data.</text>
</comment>
<gene>
    <name evidence="3" type="ORF">GTW58_01775</name>
</gene>
<keyword evidence="4" id="KW-1185">Reference proteome</keyword>
<evidence type="ECO:0000256" key="2">
    <source>
        <dbReference type="SAM" id="MobiDB-lite"/>
    </source>
</evidence>
<organism evidence="3 4">
    <name type="scientific">Kocuria subflava</name>
    <dbReference type="NCBI Taxonomy" id="1736139"/>
    <lineage>
        <taxon>Bacteria</taxon>
        <taxon>Bacillati</taxon>
        <taxon>Actinomycetota</taxon>
        <taxon>Actinomycetes</taxon>
        <taxon>Micrococcales</taxon>
        <taxon>Micrococcaceae</taxon>
        <taxon>Kocuria</taxon>
    </lineage>
</organism>
<feature type="region of interest" description="Disordered" evidence="2">
    <location>
        <begin position="1"/>
        <end position="164"/>
    </location>
</feature>
<feature type="coiled-coil region" evidence="1">
    <location>
        <begin position="257"/>
        <end position="284"/>
    </location>
</feature>
<sequence length="584" mass="63498">MGWAATARTGVSVVVSPAPGPPMTTMVFRTVSRVTPRPQDKLPNAPGSPGSRVGTSERVPAVTERLESDDQTQPQVPTPAAVKPSGVKPSPAVPKPAAPASSASASPESASAETASGANSSDGNTAATPGPVPGPDAAASKASNHTTGAPAKAEAHGAGSADGVSAEQLEAARPFGEVTEDGHVYVLVDGERVLCGQVPEVPADEALAYFVKKFEDARTLVNVLEQRVEAGTASSDMNRNADHVMAQLAERKLVGDVKALEARLEALRPRIAELEAEHKRATEAAKAEHFAQRDAIVKEAEQIAEQDPQKIQWKQSSARMAELFDSWKAHQKSGIRLSRKDEESLWKRFRNARTTFDRHRRAYFSKLDENNAEAKRVKERLIAEAEALQSSTDWNVTAGKYRDLMDRWKSSPRASRRDDDALWVRFRAAQDVFFDARKSANDQVEQEFEENLKLKQELVEEAKQLLPVTDLRAARKKLSGIQDRWDQIGKVPRTHFKRIENELQAVEEAVRDADSGTRAKKVASESEVRSNSLLTQAEEKVAELQGQISAAESTGDSARAKKLGKELSSAEAMRDMIKRSAAGL</sequence>
<dbReference type="Pfam" id="PF03993">
    <property type="entry name" value="DUF349"/>
    <property type="match status" value="3"/>
</dbReference>
<accession>A0A846U4N6</accession>
<name>A0A846U4N6_9MICC</name>
<evidence type="ECO:0000256" key="1">
    <source>
        <dbReference type="SAM" id="Coils"/>
    </source>
</evidence>
<feature type="region of interest" description="Disordered" evidence="2">
    <location>
        <begin position="547"/>
        <end position="569"/>
    </location>
</feature>
<dbReference type="InterPro" id="IPR007139">
    <property type="entry name" value="DUF349"/>
</dbReference>
<dbReference type="Proteomes" id="UP000521379">
    <property type="component" value="Unassembled WGS sequence"/>
</dbReference>
<proteinExistence type="predicted"/>
<feature type="coiled-coil region" evidence="1">
    <location>
        <begin position="364"/>
        <end position="391"/>
    </location>
</feature>